<dbReference type="Proteomes" id="UP001141253">
    <property type="component" value="Chromosome 12"/>
</dbReference>
<accession>A0ABQ9BAQ0</accession>
<evidence type="ECO:0000313" key="2">
    <source>
        <dbReference type="Proteomes" id="UP001141253"/>
    </source>
</evidence>
<gene>
    <name evidence="1" type="ORF">OIU77_000850</name>
</gene>
<evidence type="ECO:0000313" key="1">
    <source>
        <dbReference type="EMBL" id="KAJ6375960.1"/>
    </source>
</evidence>
<dbReference type="InterPro" id="IPR016266">
    <property type="entry name" value="POLE2"/>
</dbReference>
<sequence>MSSAVRKRIQKKFKIRGYTLRIDALDPILSFTNRFLGAEDEALDLLLDHLQSQSQKLGVKSSILDKEPVSRVIASLLAADDAVEEDFISDGAVSSSTSAIRVIDAF</sequence>
<organism evidence="1 2">
    <name type="scientific">Salix suchowensis</name>
    <dbReference type="NCBI Taxonomy" id="1278906"/>
    <lineage>
        <taxon>Eukaryota</taxon>
        <taxon>Viridiplantae</taxon>
        <taxon>Streptophyta</taxon>
        <taxon>Embryophyta</taxon>
        <taxon>Tracheophyta</taxon>
        <taxon>Spermatophyta</taxon>
        <taxon>Magnoliopsida</taxon>
        <taxon>eudicotyledons</taxon>
        <taxon>Gunneridae</taxon>
        <taxon>Pentapetalae</taxon>
        <taxon>rosids</taxon>
        <taxon>fabids</taxon>
        <taxon>Malpighiales</taxon>
        <taxon>Salicaceae</taxon>
        <taxon>Saliceae</taxon>
        <taxon>Salix</taxon>
    </lineage>
</organism>
<protein>
    <submittedName>
        <fullName evidence="1">Uncharacterized protein</fullName>
    </submittedName>
</protein>
<dbReference type="PANTHER" id="PTHR12708">
    <property type="entry name" value="DNA POLYMERASE EPSILON SUBUNIT B"/>
    <property type="match status" value="1"/>
</dbReference>
<proteinExistence type="predicted"/>
<keyword evidence="2" id="KW-1185">Reference proteome</keyword>
<dbReference type="PANTHER" id="PTHR12708:SF0">
    <property type="entry name" value="DNA POLYMERASE EPSILON SUBUNIT 2"/>
    <property type="match status" value="1"/>
</dbReference>
<dbReference type="EMBL" id="JAPFFI010000010">
    <property type="protein sequence ID" value="KAJ6375960.1"/>
    <property type="molecule type" value="Genomic_DNA"/>
</dbReference>
<reference evidence="1" key="2">
    <citation type="journal article" date="2023" name="Int. J. Mol. Sci.">
        <title>De Novo Assembly and Annotation of 11 Diverse Shrub Willow (Salix) Genomes Reveals Novel Gene Organization in Sex-Linked Regions.</title>
        <authorList>
            <person name="Hyden B."/>
            <person name="Feng K."/>
            <person name="Yates T.B."/>
            <person name="Jawdy S."/>
            <person name="Cereghino C."/>
            <person name="Smart L.B."/>
            <person name="Muchero W."/>
        </authorList>
    </citation>
    <scope>NUCLEOTIDE SEQUENCE</scope>
    <source>
        <tissue evidence="1">Shoot tip</tissue>
    </source>
</reference>
<dbReference type="Gene3D" id="1.10.8.60">
    <property type="match status" value="1"/>
</dbReference>
<name>A0ABQ9BAQ0_9ROSI</name>
<reference evidence="1" key="1">
    <citation type="submission" date="2022-10" db="EMBL/GenBank/DDBJ databases">
        <authorList>
            <person name="Hyden B.L."/>
            <person name="Feng K."/>
            <person name="Yates T."/>
            <person name="Jawdy S."/>
            <person name="Smart L.B."/>
            <person name="Muchero W."/>
        </authorList>
    </citation>
    <scope>NUCLEOTIDE SEQUENCE</scope>
    <source>
        <tissue evidence="1">Shoot tip</tissue>
    </source>
</reference>
<comment type="caution">
    <text evidence="1">The sequence shown here is derived from an EMBL/GenBank/DDBJ whole genome shotgun (WGS) entry which is preliminary data.</text>
</comment>